<dbReference type="Gene3D" id="3.40.50.300">
    <property type="entry name" value="P-loop containing nucleotide triphosphate hydrolases"/>
    <property type="match status" value="1"/>
</dbReference>
<feature type="transmembrane region" description="Helical" evidence="5">
    <location>
        <begin position="265"/>
        <end position="288"/>
    </location>
</feature>
<organism evidence="7 8">
    <name type="scientific">Neogobius melanostomus</name>
    <name type="common">round goby</name>
    <dbReference type="NCBI Taxonomy" id="47308"/>
    <lineage>
        <taxon>Eukaryota</taxon>
        <taxon>Metazoa</taxon>
        <taxon>Chordata</taxon>
        <taxon>Craniata</taxon>
        <taxon>Vertebrata</taxon>
        <taxon>Euteleostomi</taxon>
        <taxon>Actinopterygii</taxon>
        <taxon>Neopterygii</taxon>
        <taxon>Teleostei</taxon>
        <taxon>Neoteleostei</taxon>
        <taxon>Acanthomorphata</taxon>
        <taxon>Gobiaria</taxon>
        <taxon>Gobiiformes</taxon>
        <taxon>Gobioidei</taxon>
        <taxon>Gobiidae</taxon>
        <taxon>Benthophilinae</taxon>
        <taxon>Neogobiini</taxon>
        <taxon>Neogobius</taxon>
    </lineage>
</organism>
<dbReference type="PANTHER" id="PTHR10903:SF170">
    <property type="entry name" value="GTPASE IMAP FAMILY MEMBER 7"/>
    <property type="match status" value="1"/>
</dbReference>
<keyword evidence="4" id="KW-0175">Coiled coil</keyword>
<keyword evidence="5" id="KW-0812">Transmembrane</keyword>
<evidence type="ECO:0000313" key="7">
    <source>
        <dbReference type="Ensembl" id="ENSNMLP00000016416.1"/>
    </source>
</evidence>
<dbReference type="Ensembl" id="ENSNMLT00000018442.1">
    <property type="protein sequence ID" value="ENSNMLP00000016416.1"/>
    <property type="gene ID" value="ENSNMLG00000010870.1"/>
</dbReference>
<keyword evidence="2" id="KW-0547">Nucleotide-binding</keyword>
<evidence type="ECO:0000313" key="8">
    <source>
        <dbReference type="Proteomes" id="UP000694523"/>
    </source>
</evidence>
<dbReference type="Pfam" id="PF04548">
    <property type="entry name" value="AIG1"/>
    <property type="match status" value="1"/>
</dbReference>
<dbReference type="CDD" id="cd01852">
    <property type="entry name" value="AIG1"/>
    <property type="match status" value="1"/>
</dbReference>
<reference evidence="7" key="2">
    <citation type="submission" date="2025-09" db="UniProtKB">
        <authorList>
            <consortium name="Ensembl"/>
        </authorList>
    </citation>
    <scope>IDENTIFICATION</scope>
</reference>
<keyword evidence="3" id="KW-0342">GTP-binding</keyword>
<keyword evidence="5" id="KW-1133">Transmembrane helix</keyword>
<dbReference type="GO" id="GO:0005525">
    <property type="term" value="F:GTP binding"/>
    <property type="evidence" value="ECO:0007669"/>
    <property type="project" value="UniProtKB-KW"/>
</dbReference>
<protein>
    <recommendedName>
        <fullName evidence="6">AIG1-type G domain-containing protein</fullName>
    </recommendedName>
</protein>
<dbReference type="InterPro" id="IPR045058">
    <property type="entry name" value="GIMA/IAN/Toc"/>
</dbReference>
<evidence type="ECO:0000256" key="3">
    <source>
        <dbReference type="ARBA" id="ARBA00023134"/>
    </source>
</evidence>
<feature type="transmembrane region" description="Helical" evidence="5">
    <location>
        <begin position="294"/>
        <end position="315"/>
    </location>
</feature>
<evidence type="ECO:0000256" key="2">
    <source>
        <dbReference type="ARBA" id="ARBA00022741"/>
    </source>
</evidence>
<dbReference type="AlphaFoldDB" id="A0A8C6T4V8"/>
<sequence length="322" mass="35447">MLQNLFSVIRIVLIGKTGNGKSASGNTLLGRETLTSILSPSSVTSACEKATAEVHGRKIAVIDTPGIFDTKYKESEVLIKIKTCISLASPGPHAFLIVIKLDRFTEEEQRTVQLLQQVFGDKAAAYSMVLFTNGDRLRNMTIEEFTRQSSPLTKLIHDCGDRYHVFNNIHKSGRQVPQLLEKIEKMVSNNGGSYYTNEMFQEAERAIQEEIEKIRKADEEEQKREEEKLRAKLIGKEKELDSQLKKLEEKYRMQAREKAEKKNKFIFPGVVFVATQVGVAAGVAAGAVGGPLGMGIGAVVGGIVGVTLGLVAPAIRNHCVTQ</sequence>
<comment type="similarity">
    <text evidence="1">Belongs to the TRAFAC class TrmE-Era-EngA-EngB-Septin-like GTPase superfamily. AIG1/Toc34/Toc159-like paraseptin GTPase family. IAN subfamily.</text>
</comment>
<evidence type="ECO:0000256" key="4">
    <source>
        <dbReference type="SAM" id="Coils"/>
    </source>
</evidence>
<evidence type="ECO:0000259" key="6">
    <source>
        <dbReference type="PROSITE" id="PS51720"/>
    </source>
</evidence>
<dbReference type="PROSITE" id="PS51720">
    <property type="entry name" value="G_AIG1"/>
    <property type="match status" value="1"/>
</dbReference>
<name>A0A8C6T4V8_9GOBI</name>
<dbReference type="PANTHER" id="PTHR10903">
    <property type="entry name" value="GTPASE, IMAP FAMILY MEMBER-RELATED"/>
    <property type="match status" value="1"/>
</dbReference>
<dbReference type="InterPro" id="IPR027417">
    <property type="entry name" value="P-loop_NTPase"/>
</dbReference>
<keyword evidence="8" id="KW-1185">Reference proteome</keyword>
<dbReference type="FunFam" id="3.40.50.300:FF:000366">
    <property type="entry name" value="GTPase, IMAP family member 2"/>
    <property type="match status" value="1"/>
</dbReference>
<accession>A0A8C6T4V8</accession>
<feature type="coiled-coil region" evidence="4">
    <location>
        <begin position="197"/>
        <end position="264"/>
    </location>
</feature>
<dbReference type="InterPro" id="IPR006703">
    <property type="entry name" value="G_AIG1"/>
</dbReference>
<dbReference type="SUPFAM" id="SSF52540">
    <property type="entry name" value="P-loop containing nucleoside triphosphate hydrolases"/>
    <property type="match status" value="1"/>
</dbReference>
<feature type="domain" description="AIG1-type G" evidence="6">
    <location>
        <begin position="6"/>
        <end position="204"/>
    </location>
</feature>
<reference evidence="7" key="1">
    <citation type="submission" date="2025-08" db="UniProtKB">
        <authorList>
            <consortium name="Ensembl"/>
        </authorList>
    </citation>
    <scope>IDENTIFICATION</scope>
</reference>
<keyword evidence="5" id="KW-0472">Membrane</keyword>
<dbReference type="Proteomes" id="UP000694523">
    <property type="component" value="Unplaced"/>
</dbReference>
<proteinExistence type="inferred from homology"/>
<evidence type="ECO:0000256" key="1">
    <source>
        <dbReference type="ARBA" id="ARBA00008535"/>
    </source>
</evidence>
<evidence type="ECO:0000256" key="5">
    <source>
        <dbReference type="SAM" id="Phobius"/>
    </source>
</evidence>